<proteinExistence type="predicted"/>
<dbReference type="Proteomes" id="UP000644441">
    <property type="component" value="Unassembled WGS sequence"/>
</dbReference>
<evidence type="ECO:0000313" key="2">
    <source>
        <dbReference type="EMBL" id="MBF5053205.1"/>
    </source>
</evidence>
<dbReference type="EMBL" id="ARXR01000012">
    <property type="protein sequence ID" value="MBF5053205.1"/>
    <property type="molecule type" value="Genomic_DNA"/>
</dbReference>
<organism evidence="2 3">
    <name type="scientific">Alloalcanivorax venustensis ISO4</name>
    <dbReference type="NCBI Taxonomy" id="1177184"/>
    <lineage>
        <taxon>Bacteria</taxon>
        <taxon>Pseudomonadati</taxon>
        <taxon>Pseudomonadota</taxon>
        <taxon>Gammaproteobacteria</taxon>
        <taxon>Oceanospirillales</taxon>
        <taxon>Alcanivoracaceae</taxon>
        <taxon>Alloalcanivorax</taxon>
    </lineage>
</organism>
<reference evidence="2 3" key="1">
    <citation type="submission" date="2012-09" db="EMBL/GenBank/DDBJ databases">
        <title>Genome Sequence of alkane-degrading Bacterium Alcanivorax venustensis ISO4.</title>
        <authorList>
            <person name="Lai Q."/>
            <person name="Shao Z."/>
        </authorList>
    </citation>
    <scope>NUCLEOTIDE SEQUENCE [LARGE SCALE GENOMIC DNA]</scope>
    <source>
        <strain evidence="2 3">ISO4</strain>
    </source>
</reference>
<comment type="caution">
    <text evidence="2">The sequence shown here is derived from an EMBL/GenBank/DDBJ whole genome shotgun (WGS) entry which is preliminary data.</text>
</comment>
<evidence type="ECO:0000313" key="3">
    <source>
        <dbReference type="Proteomes" id="UP000644441"/>
    </source>
</evidence>
<keyword evidence="1" id="KW-0472">Membrane</keyword>
<evidence type="ECO:0000256" key="1">
    <source>
        <dbReference type="SAM" id="Phobius"/>
    </source>
</evidence>
<feature type="transmembrane region" description="Helical" evidence="1">
    <location>
        <begin position="112"/>
        <end position="131"/>
    </location>
</feature>
<protein>
    <recommendedName>
        <fullName evidence="4">DUF2007 domain-containing protein</fullName>
    </recommendedName>
</protein>
<keyword evidence="1" id="KW-0812">Transmembrane</keyword>
<accession>A0ABS0AGK8</accession>
<name>A0ABS0AGK8_9GAMM</name>
<dbReference type="InterPro" id="IPR046162">
    <property type="entry name" value="DUF6164"/>
</dbReference>
<evidence type="ECO:0008006" key="4">
    <source>
        <dbReference type="Google" id="ProtNLM"/>
    </source>
</evidence>
<dbReference type="Pfam" id="PF19661">
    <property type="entry name" value="DUF6164"/>
    <property type="match status" value="1"/>
</dbReference>
<keyword evidence="1" id="KW-1133">Transmembrane helix</keyword>
<sequence>MAAPFAHLPKEETWMSKLLLNLRRVPDDERDEICALLDQHGIPHYQTEPSVWGVSAGGIWLNDDQDWERARPLLADYQRRRLEQQRAAFEQAHRRGEPTTVWRNLRARPLRAVAFLIAAIAVLLITVVPFVTLG</sequence>
<keyword evidence="3" id="KW-1185">Reference proteome</keyword>
<gene>
    <name evidence="2" type="ORF">ISO4_01807</name>
</gene>